<keyword evidence="2" id="KW-0479">Metal-binding</keyword>
<keyword evidence="7" id="KW-1185">Reference proteome</keyword>
<protein>
    <recommendedName>
        <fullName evidence="5">Amidohydrolase-related domain-containing protein</fullName>
    </recommendedName>
</protein>
<dbReference type="Gene3D" id="2.30.40.10">
    <property type="entry name" value="Urease, subunit C, domain 1"/>
    <property type="match status" value="1"/>
</dbReference>
<keyword evidence="3" id="KW-0378">Hydrolase</keyword>
<dbReference type="SUPFAM" id="SSF51556">
    <property type="entry name" value="Metallo-dependent hydrolases"/>
    <property type="match status" value="1"/>
</dbReference>
<dbReference type="AlphaFoldDB" id="A0A8H4QFW6"/>
<dbReference type="Gene3D" id="3.20.20.140">
    <property type="entry name" value="Metal-dependent hydrolases"/>
    <property type="match status" value="1"/>
</dbReference>
<comment type="cofactor">
    <cofactor evidence="1">
        <name>Zn(2+)</name>
        <dbReference type="ChEBI" id="CHEBI:29105"/>
    </cofactor>
</comment>
<accession>A0A8H4QFW6</accession>
<sequence length="392" mass="42437">MATKTILLQGGTILTHDQNDHVHPLKADILIEGDLISKIEANITPPAGTQVIGCKNKIISPGFIDTHHHVWQTLLKGRHANELLLEYFYTGNLMNSMHNPEEIFWGQLGGALECLDAGTTTVVDHAHLNYSPEHSKAALAATISSGIRSIFGYCPTPRVQTWKPFTLNPNLLEDWVLTTMDELASKSPFGDGRVQIGLAFDGLFLPKEYVVALFERAKAKGIKTITSHFARTPISPTNTLQILHSYGLLDKSIIISHGSNLTAEDATVLLSSGATISSTPSTEMQMLGFPVPFYPATSPSIHSNCSLGIDCHSATSASIPSEMKLLLQGSRAAYNQLFIDQGKVPKKVNIEVEEVFNLGTIKGARAVGMEEEIGSLAVGKRADIVVFDGGIR</sequence>
<dbReference type="OrthoDB" id="194468at2759"/>
<evidence type="ECO:0000313" key="6">
    <source>
        <dbReference type="EMBL" id="KAF4610385.1"/>
    </source>
</evidence>
<gene>
    <name evidence="6" type="ORF">G7Y89_g15733</name>
</gene>
<reference evidence="6 7" key="1">
    <citation type="submission" date="2020-03" db="EMBL/GenBank/DDBJ databases">
        <title>Draft Genome Sequence of Cudoniella acicularis.</title>
        <authorList>
            <person name="Buettner E."/>
            <person name="Kellner H."/>
        </authorList>
    </citation>
    <scope>NUCLEOTIDE SEQUENCE [LARGE SCALE GENOMIC DNA]</scope>
    <source>
        <strain evidence="6 7">DSM 108380</strain>
    </source>
</reference>
<name>A0A8H4QFW6_9HELO</name>
<dbReference type="GO" id="GO:0046872">
    <property type="term" value="F:metal ion binding"/>
    <property type="evidence" value="ECO:0007669"/>
    <property type="project" value="UniProtKB-KW"/>
</dbReference>
<evidence type="ECO:0000256" key="3">
    <source>
        <dbReference type="ARBA" id="ARBA00022801"/>
    </source>
</evidence>
<dbReference type="PANTHER" id="PTHR11271:SF37">
    <property type="entry name" value="FAMILY PROTEIN, PUTATIVE (AFU_ORTHOLOGUE AFUA_4G00460)-RELATED"/>
    <property type="match status" value="1"/>
</dbReference>
<dbReference type="InterPro" id="IPR011059">
    <property type="entry name" value="Metal-dep_hydrolase_composite"/>
</dbReference>
<comment type="caution">
    <text evidence="6">The sequence shown here is derived from an EMBL/GenBank/DDBJ whole genome shotgun (WGS) entry which is preliminary data.</text>
</comment>
<organism evidence="6 7">
    <name type="scientific">Cudoniella acicularis</name>
    <dbReference type="NCBI Taxonomy" id="354080"/>
    <lineage>
        <taxon>Eukaryota</taxon>
        <taxon>Fungi</taxon>
        <taxon>Dikarya</taxon>
        <taxon>Ascomycota</taxon>
        <taxon>Pezizomycotina</taxon>
        <taxon>Leotiomycetes</taxon>
        <taxon>Helotiales</taxon>
        <taxon>Tricladiaceae</taxon>
        <taxon>Cudoniella</taxon>
    </lineage>
</organism>
<dbReference type="GO" id="GO:0019239">
    <property type="term" value="F:deaminase activity"/>
    <property type="evidence" value="ECO:0007669"/>
    <property type="project" value="TreeGrafter"/>
</dbReference>
<dbReference type="Proteomes" id="UP000566819">
    <property type="component" value="Unassembled WGS sequence"/>
</dbReference>
<dbReference type="Pfam" id="PF01979">
    <property type="entry name" value="Amidohydro_1"/>
    <property type="match status" value="1"/>
</dbReference>
<proteinExistence type="predicted"/>
<evidence type="ECO:0000256" key="2">
    <source>
        <dbReference type="ARBA" id="ARBA00022723"/>
    </source>
</evidence>
<evidence type="ECO:0000256" key="1">
    <source>
        <dbReference type="ARBA" id="ARBA00001947"/>
    </source>
</evidence>
<evidence type="ECO:0000259" key="5">
    <source>
        <dbReference type="Pfam" id="PF01979"/>
    </source>
</evidence>
<evidence type="ECO:0000256" key="4">
    <source>
        <dbReference type="ARBA" id="ARBA00022833"/>
    </source>
</evidence>
<dbReference type="PANTHER" id="PTHR11271">
    <property type="entry name" value="GUANINE DEAMINASE"/>
    <property type="match status" value="1"/>
</dbReference>
<feature type="domain" description="Amidohydrolase-related" evidence="5">
    <location>
        <begin position="58"/>
        <end position="389"/>
    </location>
</feature>
<evidence type="ECO:0000313" key="7">
    <source>
        <dbReference type="Proteomes" id="UP000566819"/>
    </source>
</evidence>
<dbReference type="InterPro" id="IPR032466">
    <property type="entry name" value="Metal_Hydrolase"/>
</dbReference>
<dbReference type="SUPFAM" id="SSF51338">
    <property type="entry name" value="Composite domain of metallo-dependent hydrolases"/>
    <property type="match status" value="1"/>
</dbReference>
<dbReference type="EMBL" id="JAAMPI010002639">
    <property type="protein sequence ID" value="KAF4610385.1"/>
    <property type="molecule type" value="Genomic_DNA"/>
</dbReference>
<keyword evidence="4" id="KW-0862">Zinc</keyword>
<dbReference type="InterPro" id="IPR006680">
    <property type="entry name" value="Amidohydro-rel"/>
</dbReference>
<dbReference type="InterPro" id="IPR051607">
    <property type="entry name" value="Metallo-dep_hydrolases"/>
</dbReference>
<dbReference type="GO" id="GO:0005829">
    <property type="term" value="C:cytosol"/>
    <property type="evidence" value="ECO:0007669"/>
    <property type="project" value="TreeGrafter"/>
</dbReference>